<proteinExistence type="predicted"/>
<dbReference type="EMBL" id="LR134533">
    <property type="protein sequence ID" value="VEJ51072.1"/>
    <property type="molecule type" value="Genomic_DNA"/>
</dbReference>
<gene>
    <name evidence="2" type="ORF">NCTC12742_01010</name>
</gene>
<dbReference type="STRING" id="28091.SAMEA3174300_01634"/>
<organism evidence="2 3">
    <name type="scientific">Neisseria weaveri</name>
    <dbReference type="NCBI Taxonomy" id="28091"/>
    <lineage>
        <taxon>Bacteria</taxon>
        <taxon>Pseudomonadati</taxon>
        <taxon>Pseudomonadota</taxon>
        <taxon>Betaproteobacteria</taxon>
        <taxon>Neisseriales</taxon>
        <taxon>Neisseriaceae</taxon>
        <taxon>Neisseria</taxon>
    </lineage>
</organism>
<feature type="transmembrane region" description="Helical" evidence="1">
    <location>
        <begin position="129"/>
        <end position="148"/>
    </location>
</feature>
<protein>
    <submittedName>
        <fullName evidence="2">Integral membrane protein</fullName>
    </submittedName>
</protein>
<dbReference type="AlphaFoldDB" id="A0A3S4Z8Z0"/>
<sequence length="168" mass="18346">MKRVWTSLPVWVVLADMVFGFVLNIFQSLNLQRADLPNDGLPVSPEIAFGGLQVLANGGMILVVGFGLLVLLKLNRTVLAGEILPLGVFRTLGLLAVLLFSVPSVWEWFWALAGLLGGKPLVSFDDVRYLLVAFCQPLIAFLCVWRLAGWSRLHGRAVSVGAEESDNV</sequence>
<dbReference type="Proteomes" id="UP000272771">
    <property type="component" value="Chromosome"/>
</dbReference>
<evidence type="ECO:0000256" key="1">
    <source>
        <dbReference type="SAM" id="Phobius"/>
    </source>
</evidence>
<feature type="transmembrane region" description="Helical" evidence="1">
    <location>
        <begin position="47"/>
        <end position="71"/>
    </location>
</feature>
<feature type="transmembrane region" description="Helical" evidence="1">
    <location>
        <begin position="83"/>
        <end position="109"/>
    </location>
</feature>
<accession>A0A3S4Z8Z0</accession>
<keyword evidence="1" id="KW-0812">Transmembrane</keyword>
<evidence type="ECO:0000313" key="2">
    <source>
        <dbReference type="EMBL" id="VEJ51072.1"/>
    </source>
</evidence>
<name>A0A3S4Z8Z0_9NEIS</name>
<reference evidence="2 3" key="1">
    <citation type="submission" date="2018-12" db="EMBL/GenBank/DDBJ databases">
        <authorList>
            <consortium name="Pathogen Informatics"/>
        </authorList>
    </citation>
    <scope>NUCLEOTIDE SEQUENCE [LARGE SCALE GENOMIC DNA]</scope>
    <source>
        <strain evidence="2 3">NCTC12742</strain>
    </source>
</reference>
<evidence type="ECO:0000313" key="3">
    <source>
        <dbReference type="Proteomes" id="UP000272771"/>
    </source>
</evidence>
<dbReference type="OrthoDB" id="8606854at2"/>
<dbReference type="RefSeq" id="WP_004283270.1">
    <property type="nucleotide sequence ID" value="NZ_CAUJRG010000007.1"/>
</dbReference>
<keyword evidence="3" id="KW-1185">Reference proteome</keyword>
<feature type="transmembrane region" description="Helical" evidence="1">
    <location>
        <begin position="7"/>
        <end position="27"/>
    </location>
</feature>
<keyword evidence="1" id="KW-0472">Membrane</keyword>
<dbReference type="KEGG" id="nwe:SAMEA3174300_1634"/>
<keyword evidence="1" id="KW-1133">Transmembrane helix</keyword>